<reference evidence="1" key="1">
    <citation type="journal article" date="2014" name="Front. Microbiol.">
        <title>High frequency of phylogenetically diverse reductive dehalogenase-homologous genes in deep subseafloor sedimentary metagenomes.</title>
        <authorList>
            <person name="Kawai M."/>
            <person name="Futagami T."/>
            <person name="Toyoda A."/>
            <person name="Takaki Y."/>
            <person name="Nishi S."/>
            <person name="Hori S."/>
            <person name="Arai W."/>
            <person name="Tsubouchi T."/>
            <person name="Morono Y."/>
            <person name="Uchiyama I."/>
            <person name="Ito T."/>
            <person name="Fujiyama A."/>
            <person name="Inagaki F."/>
            <person name="Takami H."/>
        </authorList>
    </citation>
    <scope>NUCLEOTIDE SEQUENCE</scope>
    <source>
        <strain evidence="1">Expedition CK06-06</strain>
    </source>
</reference>
<accession>X1TZN5</accession>
<evidence type="ECO:0000313" key="1">
    <source>
        <dbReference type="EMBL" id="GAI85484.1"/>
    </source>
</evidence>
<name>X1TZN5_9ZZZZ</name>
<protein>
    <submittedName>
        <fullName evidence="1">Uncharacterized protein</fullName>
    </submittedName>
</protein>
<sequence length="118" mass="13311">MNREQDHAPGMQKFDGEHILVNEQKGFMAFQGSPVEEYGTIGTALIWNPESARGAFETDDGRFIKLKPTSNGKVKYLSLAVWYRESAVQPASQKPFITMVEKIALEFANPVRVEIIEH</sequence>
<comment type="caution">
    <text evidence="1">The sequence shown here is derived from an EMBL/GenBank/DDBJ whole genome shotgun (WGS) entry which is preliminary data.</text>
</comment>
<dbReference type="EMBL" id="BARW01011251">
    <property type="protein sequence ID" value="GAI85484.1"/>
    <property type="molecule type" value="Genomic_DNA"/>
</dbReference>
<organism evidence="1">
    <name type="scientific">marine sediment metagenome</name>
    <dbReference type="NCBI Taxonomy" id="412755"/>
    <lineage>
        <taxon>unclassified sequences</taxon>
        <taxon>metagenomes</taxon>
        <taxon>ecological metagenomes</taxon>
    </lineage>
</organism>
<dbReference type="AlphaFoldDB" id="X1TZN5"/>
<gene>
    <name evidence="1" type="ORF">S12H4_21770</name>
</gene>
<proteinExistence type="predicted"/>